<feature type="domain" description="TECPR1-like DysF" evidence="7">
    <location>
        <begin position="62"/>
        <end position="246"/>
    </location>
</feature>
<feature type="transmembrane region" description="Helical" evidence="6">
    <location>
        <begin position="203"/>
        <end position="223"/>
    </location>
</feature>
<evidence type="ECO:0000256" key="5">
    <source>
        <dbReference type="SAM" id="MobiDB-lite"/>
    </source>
</evidence>
<dbReference type="InterPro" id="IPR052816">
    <property type="entry name" value="Peroxisomal_Membrane_PEX28-32"/>
</dbReference>
<accession>A0A238FL52</accession>
<dbReference type="GO" id="GO:0007031">
    <property type="term" value="P:peroxisome organization"/>
    <property type="evidence" value="ECO:0007669"/>
    <property type="project" value="TreeGrafter"/>
</dbReference>
<proteinExistence type="predicted"/>
<keyword evidence="4 6" id="KW-0472">Membrane</keyword>
<evidence type="ECO:0000313" key="9">
    <source>
        <dbReference type="Proteomes" id="UP000198372"/>
    </source>
</evidence>
<reference evidence="9" key="1">
    <citation type="submission" date="2016-09" db="EMBL/GenBank/DDBJ databases">
        <authorList>
            <person name="Jeantristanb JTB J.-T."/>
            <person name="Ricardo R."/>
        </authorList>
    </citation>
    <scope>NUCLEOTIDE SEQUENCE [LARGE SCALE GENOMIC DNA]</scope>
</reference>
<evidence type="ECO:0000256" key="4">
    <source>
        <dbReference type="ARBA" id="ARBA00023136"/>
    </source>
</evidence>
<feature type="region of interest" description="Disordered" evidence="5">
    <location>
        <begin position="137"/>
        <end position="156"/>
    </location>
</feature>
<feature type="transmembrane region" description="Helical" evidence="6">
    <location>
        <begin position="235"/>
        <end position="255"/>
    </location>
</feature>
<dbReference type="OrthoDB" id="74314at2759"/>
<evidence type="ECO:0000256" key="3">
    <source>
        <dbReference type="ARBA" id="ARBA00022989"/>
    </source>
</evidence>
<feature type="transmembrane region" description="Helical" evidence="6">
    <location>
        <begin position="102"/>
        <end position="131"/>
    </location>
</feature>
<dbReference type="InterPro" id="IPR010482">
    <property type="entry name" value="TECPR1-like_DysF"/>
</dbReference>
<dbReference type="GO" id="GO:0005778">
    <property type="term" value="C:peroxisomal membrane"/>
    <property type="evidence" value="ECO:0007669"/>
    <property type="project" value="UniProtKB-ARBA"/>
</dbReference>
<dbReference type="PANTHER" id="PTHR28304">
    <property type="entry name" value="PEROXISOMAL MEMBRANE PROTEIN PEX29"/>
    <property type="match status" value="1"/>
</dbReference>
<organism evidence="8 9">
    <name type="scientific">Microbotryum intermedium</name>
    <dbReference type="NCBI Taxonomy" id="269621"/>
    <lineage>
        <taxon>Eukaryota</taxon>
        <taxon>Fungi</taxon>
        <taxon>Dikarya</taxon>
        <taxon>Basidiomycota</taxon>
        <taxon>Pucciniomycotina</taxon>
        <taxon>Microbotryomycetes</taxon>
        <taxon>Microbotryales</taxon>
        <taxon>Microbotryaceae</taxon>
        <taxon>Microbotryum</taxon>
    </lineage>
</organism>
<feature type="compositionally biased region" description="Low complexity" evidence="5">
    <location>
        <begin position="137"/>
        <end position="154"/>
    </location>
</feature>
<protein>
    <submittedName>
        <fullName evidence="8">BQ2448_7531 protein</fullName>
    </submittedName>
</protein>
<comment type="subcellular location">
    <subcellularLocation>
        <location evidence="1">Membrane</location>
        <topology evidence="1">Multi-pass membrane protein</topology>
    </subcellularLocation>
</comment>
<gene>
    <name evidence="8" type="ORF">BQ2448_7531</name>
</gene>
<dbReference type="AlphaFoldDB" id="A0A238FL52"/>
<dbReference type="Pfam" id="PF06398">
    <property type="entry name" value="Pex24p"/>
    <property type="match status" value="1"/>
</dbReference>
<dbReference type="Proteomes" id="UP000198372">
    <property type="component" value="Unassembled WGS sequence"/>
</dbReference>
<dbReference type="EMBL" id="FMSP01000023">
    <property type="protein sequence ID" value="SCV74502.1"/>
    <property type="molecule type" value="Genomic_DNA"/>
</dbReference>
<name>A0A238FL52_9BASI</name>
<keyword evidence="9" id="KW-1185">Reference proteome</keyword>
<keyword evidence="3 6" id="KW-1133">Transmembrane helix</keyword>
<dbReference type="PANTHER" id="PTHR28304:SF2">
    <property type="entry name" value="PEROXISOMAL MEMBRANE PROTEIN PEX29"/>
    <property type="match status" value="1"/>
</dbReference>
<dbReference type="STRING" id="269621.A0A238FL52"/>
<feature type="compositionally biased region" description="Low complexity" evidence="5">
    <location>
        <begin position="1"/>
        <end position="16"/>
    </location>
</feature>
<evidence type="ECO:0000256" key="1">
    <source>
        <dbReference type="ARBA" id="ARBA00004141"/>
    </source>
</evidence>
<sequence>MATIAPTTPSKSASSTVQPPPHAATPSRLEVLKAQLGVVDDVLLAGFRNAQPLTPTQDSKEPLSLQATSNNFRRFVQKSGPIFVAQDAAEALLKWEDQPTTLFFAVAWGFICYYPYLLLIVPNVILISILLSTYSTRPSSSPLNSPTTTISTSAPAPPAEGSIDYLANLQNIQIMMGRVSAGSDFAMAHVVPFLTWQDTRVTLVLLQLATLSSFAILFIAPYIPIRMVLLVAGEAVFFAGHPIVLGIMAQAAPYLSPFLLRASTKIDRVIEEDSLDDSELDADELRMVEKLEIEALRDSTWVAETEVGGELPKIESGDEAQASQGGMRMEGRWYWSRGLGGQEWKIDWSYCGGDLDPGEWWTRGTQDGVDSHWKTSFAMSFKSKR</sequence>
<feature type="region of interest" description="Disordered" evidence="5">
    <location>
        <begin position="1"/>
        <end position="24"/>
    </location>
</feature>
<evidence type="ECO:0000256" key="6">
    <source>
        <dbReference type="SAM" id="Phobius"/>
    </source>
</evidence>
<evidence type="ECO:0000259" key="7">
    <source>
        <dbReference type="Pfam" id="PF06398"/>
    </source>
</evidence>
<evidence type="ECO:0000313" key="8">
    <source>
        <dbReference type="EMBL" id="SCV74502.1"/>
    </source>
</evidence>
<evidence type="ECO:0000256" key="2">
    <source>
        <dbReference type="ARBA" id="ARBA00022692"/>
    </source>
</evidence>
<keyword evidence="2 6" id="KW-0812">Transmembrane</keyword>